<name>A0ABN8RXW6_9CNID</name>
<evidence type="ECO:0000313" key="1">
    <source>
        <dbReference type="EMBL" id="CAH3183400.1"/>
    </source>
</evidence>
<dbReference type="Proteomes" id="UP001159405">
    <property type="component" value="Unassembled WGS sequence"/>
</dbReference>
<sequence length="316" mass="36309">MERIKPPSELDIDSLNLADVWKEWKEAWELYRISSGLHEKDDAIQIATIQSILGTKARRVLKTLPNIPGDITERTVEGILTALETYCVPRKNTTYERYVFRMTIQEDRSFDIFVTDLRRKAEYCDFGAIKDSLIRDQIVVGINDPKLRERLLRETDLTLEKAIKLCRITEQSQNQSKIFISPTTQTGNIDSVKKEAPPVDTAKSKNEDPRRIMKCKFCAASHDRGNCPAYGAACHKCNGRNHYARCCFKSKNGTEERRVRQVEVEEHENNELMEGLYVEEIQGSTRRNIQSDLLVNDIPISFKLDTGAECNFLRFG</sequence>
<comment type="caution">
    <text evidence="1">The sequence shown here is derived from an EMBL/GenBank/DDBJ whole genome shotgun (WGS) entry which is preliminary data.</text>
</comment>
<accession>A0ABN8RXW6</accession>
<dbReference type="PANTHER" id="PTHR33198">
    <property type="entry name" value="ANK_REP_REGION DOMAIN-CONTAINING PROTEIN-RELATED"/>
    <property type="match status" value="1"/>
</dbReference>
<dbReference type="EMBL" id="CALNXK010000352">
    <property type="protein sequence ID" value="CAH3183400.1"/>
    <property type="molecule type" value="Genomic_DNA"/>
</dbReference>
<gene>
    <name evidence="1" type="ORF">PLOB_00028532</name>
</gene>
<keyword evidence="2" id="KW-1185">Reference proteome</keyword>
<evidence type="ECO:0000313" key="2">
    <source>
        <dbReference type="Proteomes" id="UP001159405"/>
    </source>
</evidence>
<reference evidence="1 2" key="1">
    <citation type="submission" date="2022-05" db="EMBL/GenBank/DDBJ databases">
        <authorList>
            <consortium name="Genoscope - CEA"/>
            <person name="William W."/>
        </authorList>
    </citation>
    <scope>NUCLEOTIDE SEQUENCE [LARGE SCALE GENOMIC DNA]</scope>
</reference>
<protein>
    <submittedName>
        <fullName evidence="1">Uncharacterized protein</fullName>
    </submittedName>
</protein>
<dbReference type="PANTHER" id="PTHR33198:SF20">
    <property type="entry name" value="RETROTRANSPOSON GAG DOMAIN-CONTAINING PROTEIN"/>
    <property type="match status" value="1"/>
</dbReference>
<organism evidence="1 2">
    <name type="scientific">Porites lobata</name>
    <dbReference type="NCBI Taxonomy" id="104759"/>
    <lineage>
        <taxon>Eukaryota</taxon>
        <taxon>Metazoa</taxon>
        <taxon>Cnidaria</taxon>
        <taxon>Anthozoa</taxon>
        <taxon>Hexacorallia</taxon>
        <taxon>Scleractinia</taxon>
        <taxon>Fungiina</taxon>
        <taxon>Poritidae</taxon>
        <taxon>Porites</taxon>
    </lineage>
</organism>
<proteinExistence type="predicted"/>